<dbReference type="PANTHER" id="PTHR45266">
    <property type="entry name" value="OXALOACETATE DECARBOXYLASE ALPHA CHAIN"/>
    <property type="match status" value="1"/>
</dbReference>
<comment type="pathway">
    <text evidence="2 9">Lipid metabolism; fatty acid biosynthesis.</text>
</comment>
<evidence type="ECO:0000313" key="13">
    <source>
        <dbReference type="Proteomes" id="UP000239735"/>
    </source>
</evidence>
<evidence type="ECO:0000256" key="10">
    <source>
        <dbReference type="SAM" id="MobiDB-lite"/>
    </source>
</evidence>
<accession>A0A2N9LTM7</accession>
<evidence type="ECO:0000313" key="12">
    <source>
        <dbReference type="EMBL" id="SPE26592.1"/>
    </source>
</evidence>
<evidence type="ECO:0000256" key="9">
    <source>
        <dbReference type="RuleBase" id="RU364072"/>
    </source>
</evidence>
<keyword evidence="4 9" id="KW-0444">Lipid biosynthesis</keyword>
<keyword evidence="7 9" id="KW-0275">Fatty acid biosynthesis</keyword>
<reference evidence="13" key="1">
    <citation type="submission" date="2018-02" db="EMBL/GenBank/DDBJ databases">
        <authorList>
            <person name="Hausmann B."/>
        </authorList>
    </citation>
    <scope>NUCLEOTIDE SEQUENCE [LARGE SCALE GENOMIC DNA]</scope>
    <source>
        <strain evidence="13">Peat soil MAG SbA5</strain>
    </source>
</reference>
<dbReference type="GO" id="GO:0006633">
    <property type="term" value="P:fatty acid biosynthetic process"/>
    <property type="evidence" value="ECO:0007669"/>
    <property type="project" value="UniProtKB-UniPathway"/>
</dbReference>
<keyword evidence="5 9" id="KW-0276">Fatty acid metabolism</keyword>
<dbReference type="Pfam" id="PF00364">
    <property type="entry name" value="Biotin_lipoyl"/>
    <property type="match status" value="1"/>
</dbReference>
<feature type="domain" description="Lipoyl-binding" evidence="11">
    <location>
        <begin position="88"/>
        <end position="164"/>
    </location>
</feature>
<dbReference type="PRINTS" id="PR01071">
    <property type="entry name" value="ACOABIOTINCC"/>
</dbReference>
<dbReference type="InterPro" id="IPR001249">
    <property type="entry name" value="AcCoA_biotinCC"/>
</dbReference>
<dbReference type="Gene3D" id="2.40.50.100">
    <property type="match status" value="1"/>
</dbReference>
<dbReference type="GO" id="GO:0009317">
    <property type="term" value="C:acetyl-CoA carboxylase complex"/>
    <property type="evidence" value="ECO:0007669"/>
    <property type="project" value="InterPro"/>
</dbReference>
<evidence type="ECO:0000256" key="7">
    <source>
        <dbReference type="ARBA" id="ARBA00023160"/>
    </source>
</evidence>
<organism evidence="12 13">
    <name type="scientific">Candidatus Sulfuritelmatomonas gaucii</name>
    <dbReference type="NCBI Taxonomy" id="2043161"/>
    <lineage>
        <taxon>Bacteria</taxon>
        <taxon>Pseudomonadati</taxon>
        <taxon>Acidobacteriota</taxon>
        <taxon>Terriglobia</taxon>
        <taxon>Terriglobales</taxon>
        <taxon>Acidobacteriaceae</taxon>
        <taxon>Candidatus Sulfuritelmatomonas</taxon>
    </lineage>
</organism>
<dbReference type="PROSITE" id="PS50968">
    <property type="entry name" value="BIOTINYL_LIPOYL"/>
    <property type="match status" value="1"/>
</dbReference>
<gene>
    <name evidence="12" type="primary">accB</name>
    <name evidence="12" type="ORF">SBA5_550015</name>
</gene>
<keyword evidence="6 9" id="KW-0443">Lipid metabolism</keyword>
<evidence type="ECO:0000256" key="5">
    <source>
        <dbReference type="ARBA" id="ARBA00022832"/>
    </source>
</evidence>
<dbReference type="InterPro" id="IPR011053">
    <property type="entry name" value="Single_hybrid_motif"/>
</dbReference>
<dbReference type="EMBL" id="OKRB01000114">
    <property type="protein sequence ID" value="SPE26592.1"/>
    <property type="molecule type" value="Genomic_DNA"/>
</dbReference>
<evidence type="ECO:0000256" key="1">
    <source>
        <dbReference type="ARBA" id="ARBA00003761"/>
    </source>
</evidence>
<evidence type="ECO:0000256" key="6">
    <source>
        <dbReference type="ARBA" id="ARBA00023098"/>
    </source>
</evidence>
<comment type="function">
    <text evidence="1 9">This protein is a component of the acetyl coenzyme A carboxylase complex; first, biotin carboxylase catalyzes the carboxylation of the carrier protein and then the transcarboxylase transfers the carboxyl group to form malonyl-CoA.</text>
</comment>
<dbReference type="GO" id="GO:0003989">
    <property type="term" value="F:acetyl-CoA carboxylase activity"/>
    <property type="evidence" value="ECO:0007669"/>
    <property type="project" value="InterPro"/>
</dbReference>
<dbReference type="SUPFAM" id="SSF51230">
    <property type="entry name" value="Single hybrid motif"/>
    <property type="match status" value="1"/>
</dbReference>
<evidence type="ECO:0000256" key="8">
    <source>
        <dbReference type="ARBA" id="ARBA00023267"/>
    </source>
</evidence>
<name>A0A2N9LTM7_9BACT</name>
<dbReference type="Proteomes" id="UP000239735">
    <property type="component" value="Unassembled WGS sequence"/>
</dbReference>
<evidence type="ECO:0000256" key="3">
    <source>
        <dbReference type="ARBA" id="ARBA00017562"/>
    </source>
</evidence>
<evidence type="ECO:0000259" key="11">
    <source>
        <dbReference type="PROSITE" id="PS50968"/>
    </source>
</evidence>
<dbReference type="InterPro" id="IPR000089">
    <property type="entry name" value="Biotin_lipoyl"/>
</dbReference>
<dbReference type="CDD" id="cd06850">
    <property type="entry name" value="biotinyl_domain"/>
    <property type="match status" value="1"/>
</dbReference>
<dbReference type="AlphaFoldDB" id="A0A2N9LTM7"/>
<dbReference type="UniPathway" id="UPA00094"/>
<evidence type="ECO:0000256" key="4">
    <source>
        <dbReference type="ARBA" id="ARBA00022516"/>
    </source>
</evidence>
<protein>
    <recommendedName>
        <fullName evidence="3 9">Biotin carboxyl carrier protein of acetyl-CoA carboxylase</fullName>
    </recommendedName>
</protein>
<keyword evidence="8 9" id="KW-0092">Biotin</keyword>
<feature type="region of interest" description="Disordered" evidence="10">
    <location>
        <begin position="61"/>
        <end position="83"/>
    </location>
</feature>
<dbReference type="InterPro" id="IPR001882">
    <property type="entry name" value="Biotin_BS"/>
</dbReference>
<sequence>MKKQDIEDLRELIEFLKQHQVAEFDVDRGDLKIRLKFHPHESGSAGLSELARLLKAAPPAATHGSAAAGPSAPAASAPEPAADPDAGLHFLKSPIVGTYYGSPSPGSSAFVSPGDHVEKGQVICIVEAMKLMNEIESDVSGEIVRCLVTNGQAIEFGQPLFAIRPV</sequence>
<dbReference type="PROSITE" id="PS00188">
    <property type="entry name" value="BIOTIN"/>
    <property type="match status" value="1"/>
</dbReference>
<dbReference type="OrthoDB" id="9811735at2"/>
<dbReference type="PANTHER" id="PTHR45266:SF3">
    <property type="entry name" value="OXALOACETATE DECARBOXYLASE ALPHA CHAIN"/>
    <property type="match status" value="1"/>
</dbReference>
<dbReference type="NCBIfam" id="TIGR00531">
    <property type="entry name" value="BCCP"/>
    <property type="match status" value="1"/>
</dbReference>
<proteinExistence type="predicted"/>
<dbReference type="InterPro" id="IPR050709">
    <property type="entry name" value="Biotin_Carboxyl_Carrier/Decarb"/>
</dbReference>
<evidence type="ECO:0000256" key="2">
    <source>
        <dbReference type="ARBA" id="ARBA00005194"/>
    </source>
</evidence>